<dbReference type="GO" id="GO:0016226">
    <property type="term" value="P:iron-sulfur cluster assembly"/>
    <property type="evidence" value="ECO:0007669"/>
    <property type="project" value="InterPro"/>
</dbReference>
<dbReference type="PROSITE" id="PS01152">
    <property type="entry name" value="HESB"/>
    <property type="match status" value="1"/>
</dbReference>
<dbReference type="SUPFAM" id="SSF89360">
    <property type="entry name" value="HesB-like domain"/>
    <property type="match status" value="1"/>
</dbReference>
<accession>K9YKH8</accession>
<evidence type="ECO:0000259" key="1">
    <source>
        <dbReference type="Pfam" id="PF01521"/>
    </source>
</evidence>
<dbReference type="STRING" id="292563.Cyast_1405"/>
<dbReference type="InterPro" id="IPR017870">
    <property type="entry name" value="FeS_cluster_insertion_CS"/>
</dbReference>
<evidence type="ECO:0000313" key="2">
    <source>
        <dbReference type="EMBL" id="AFZ47369.1"/>
    </source>
</evidence>
<dbReference type="InterPro" id="IPR016092">
    <property type="entry name" value="ATAP"/>
</dbReference>
<evidence type="ECO:0000313" key="3">
    <source>
        <dbReference type="Proteomes" id="UP000010483"/>
    </source>
</evidence>
<dbReference type="InterPro" id="IPR035903">
    <property type="entry name" value="HesB-like_dom_sf"/>
</dbReference>
<keyword evidence="3" id="KW-1185">Reference proteome</keyword>
<dbReference type="PANTHER" id="PTHR43011">
    <property type="entry name" value="IRON-SULFUR CLUSTER ASSEMBLY 2 HOMOLOG, MITOCHONDRIAL"/>
    <property type="match status" value="1"/>
</dbReference>
<protein>
    <submittedName>
        <fullName evidence="2">Iron-sulfur cluster assembly accessory protein</fullName>
    </submittedName>
</protein>
<dbReference type="GO" id="GO:0005506">
    <property type="term" value="F:iron ion binding"/>
    <property type="evidence" value="ECO:0007669"/>
    <property type="project" value="TreeGrafter"/>
</dbReference>
<proteinExistence type="predicted"/>
<dbReference type="KEGG" id="csn:Cyast_1405"/>
<dbReference type="HOGENOM" id="CLU_069054_5_2_3"/>
<dbReference type="Pfam" id="PF01521">
    <property type="entry name" value="Fe-S_biosyn"/>
    <property type="match status" value="1"/>
</dbReference>
<sequence length="111" mass="12517">MINLTQSAIAEIIRLKKSNSLSQSFLRIRINQGGCADLLYHLGFDEQISEGDRTFNHHEEIAIVVDEQSYNYVQDLVIDYAEDLMGGSFQYQNPQAENHCNCGISFSLASN</sequence>
<dbReference type="NCBIfam" id="TIGR00049">
    <property type="entry name" value="iron-sulfur cluster assembly accessory protein"/>
    <property type="match status" value="1"/>
</dbReference>
<organism evidence="2 3">
    <name type="scientific">Cyanobacterium stanieri (strain ATCC 29140 / PCC 7202)</name>
    <dbReference type="NCBI Taxonomy" id="292563"/>
    <lineage>
        <taxon>Bacteria</taxon>
        <taxon>Bacillati</taxon>
        <taxon>Cyanobacteriota</taxon>
        <taxon>Cyanophyceae</taxon>
        <taxon>Oscillatoriophycideae</taxon>
        <taxon>Chroococcales</taxon>
        <taxon>Geminocystaceae</taxon>
        <taxon>Cyanobacterium</taxon>
    </lineage>
</organism>
<dbReference type="AlphaFoldDB" id="K9YKH8"/>
<dbReference type="GO" id="GO:0051537">
    <property type="term" value="F:2 iron, 2 sulfur cluster binding"/>
    <property type="evidence" value="ECO:0007669"/>
    <property type="project" value="TreeGrafter"/>
</dbReference>
<dbReference type="EMBL" id="CP003940">
    <property type="protein sequence ID" value="AFZ47369.1"/>
    <property type="molecule type" value="Genomic_DNA"/>
</dbReference>
<feature type="domain" description="Core" evidence="1">
    <location>
        <begin position="2"/>
        <end position="103"/>
    </location>
</feature>
<dbReference type="Gene3D" id="2.60.300.12">
    <property type="entry name" value="HesB-like domain"/>
    <property type="match status" value="1"/>
</dbReference>
<gene>
    <name evidence="2" type="ordered locus">Cyast_1405</name>
</gene>
<dbReference type="Proteomes" id="UP000010483">
    <property type="component" value="Chromosome"/>
</dbReference>
<name>K9YKH8_CYASC</name>
<dbReference type="GO" id="GO:0051539">
    <property type="term" value="F:4 iron, 4 sulfur cluster binding"/>
    <property type="evidence" value="ECO:0007669"/>
    <property type="project" value="TreeGrafter"/>
</dbReference>
<dbReference type="PANTHER" id="PTHR43011:SF1">
    <property type="entry name" value="IRON-SULFUR CLUSTER ASSEMBLY 2 HOMOLOG, MITOCHONDRIAL"/>
    <property type="match status" value="1"/>
</dbReference>
<dbReference type="InterPro" id="IPR000361">
    <property type="entry name" value="ATAP_core_dom"/>
</dbReference>
<dbReference type="BioCyc" id="CSTA292563:G1353-1417-MONOMER"/>
<reference evidence="3" key="1">
    <citation type="journal article" date="2013" name="Proc. Natl. Acad. Sci. U.S.A.">
        <title>Improving the coverage of the cyanobacterial phylum using diversity-driven genome sequencing.</title>
        <authorList>
            <person name="Shih P.M."/>
            <person name="Wu D."/>
            <person name="Latifi A."/>
            <person name="Axen S.D."/>
            <person name="Fewer D.P."/>
            <person name="Talla E."/>
            <person name="Calteau A."/>
            <person name="Cai F."/>
            <person name="Tandeau de Marsac N."/>
            <person name="Rippka R."/>
            <person name="Herdman M."/>
            <person name="Sivonen K."/>
            <person name="Coursin T."/>
            <person name="Laurent T."/>
            <person name="Goodwin L."/>
            <person name="Nolan M."/>
            <person name="Davenport K.W."/>
            <person name="Han C.S."/>
            <person name="Rubin E.M."/>
            <person name="Eisen J.A."/>
            <person name="Woyke T."/>
            <person name="Gugger M."/>
            <person name="Kerfeld C.A."/>
        </authorList>
    </citation>
    <scope>NUCLEOTIDE SEQUENCE [LARGE SCALE GENOMIC DNA]</scope>
    <source>
        <strain evidence="3">ATCC 29140 / PCC 7202</strain>
    </source>
</reference>
<dbReference type="eggNOG" id="COG0316">
    <property type="taxonomic scope" value="Bacteria"/>
</dbReference>